<gene>
    <name evidence="2" type="ordered locus">Theco_0499</name>
</gene>
<reference evidence="3" key="1">
    <citation type="submission" date="2012-01" db="EMBL/GenBank/DDBJ databases">
        <title>Complete sequence of chromosome of Thermobacillus composti KWC4.</title>
        <authorList>
            <person name="Lucas S."/>
            <person name="Han J."/>
            <person name="Lapidus A."/>
            <person name="Cheng J.-F."/>
            <person name="Goodwin L."/>
            <person name="Pitluck S."/>
            <person name="Peters L."/>
            <person name="Ovchinnikova G."/>
            <person name="Teshima H."/>
            <person name="Detter J.C."/>
            <person name="Han C."/>
            <person name="Tapia R."/>
            <person name="Land M."/>
            <person name="Hauser L."/>
            <person name="Kyrpides N."/>
            <person name="Ivanova N."/>
            <person name="Pagani I."/>
            <person name="Anderson I."/>
            <person name="Woyke T."/>
        </authorList>
    </citation>
    <scope>NUCLEOTIDE SEQUENCE [LARGE SCALE GENOMIC DNA]</scope>
    <source>
        <strain evidence="3">DSM 18247 / JCM 13945 / KWC4</strain>
    </source>
</reference>
<dbReference type="Proteomes" id="UP000010795">
    <property type="component" value="Chromosome"/>
</dbReference>
<dbReference type="eggNOG" id="COG3677">
    <property type="taxonomic scope" value="Bacteria"/>
</dbReference>
<protein>
    <recommendedName>
        <fullName evidence="1">Transposase zinc-ribbon domain-containing protein</fullName>
    </recommendedName>
</protein>
<evidence type="ECO:0000259" key="1">
    <source>
        <dbReference type="Pfam" id="PF12760"/>
    </source>
</evidence>
<keyword evidence="3" id="KW-1185">Reference proteome</keyword>
<name>L0EAA7_THECK</name>
<proteinExistence type="predicted"/>
<dbReference type="Pfam" id="PF12760">
    <property type="entry name" value="Zn_ribbon_IS1595"/>
    <property type="match status" value="1"/>
</dbReference>
<feature type="domain" description="Transposase zinc-ribbon" evidence="1">
    <location>
        <begin position="15"/>
        <end position="60"/>
    </location>
</feature>
<dbReference type="HOGENOM" id="CLU_044348_1_3_9"/>
<dbReference type="STRING" id="717605.Theco_0499"/>
<dbReference type="OrthoDB" id="9769409at2"/>
<evidence type="ECO:0000313" key="3">
    <source>
        <dbReference type="Proteomes" id="UP000010795"/>
    </source>
</evidence>
<dbReference type="InterPro" id="IPR024442">
    <property type="entry name" value="Transposase_Zn_ribbon"/>
</dbReference>
<sequence length="323" mass="36318">MFANEPALRFLDYPEQKCADLLMQARWPGGFRCPGCGSTAHYRISGRRLPLFACASCRRQCSLISGTVMERSRVPLRKWFTAIALISSRPISAAALADQIRVTYKTAWLMLHKLRSAMSRHEELDRLTGLVRLQLGNAGPRPLPWVRNLSDREHPFVIGGSMEGGPDGHVLGIKLMQDTGGDTYQWKITPQGALRFIEKHVDRSRSAVDLRTDTLGRTRVFSLWKIAMDIGCGINSVHRGVGAKYRQAYLNEYAYRFNQSSRGQNAERHLLHLAAASGAPTRKQLRARPVPGRPDWETYRNTRRMIAELKALAARLLPQASGQ</sequence>
<dbReference type="EMBL" id="CP003255">
    <property type="protein sequence ID" value="AGA56712.1"/>
    <property type="molecule type" value="Genomic_DNA"/>
</dbReference>
<organism evidence="2 3">
    <name type="scientific">Thermobacillus composti (strain DSM 18247 / JCM 13945 / KWC4)</name>
    <dbReference type="NCBI Taxonomy" id="717605"/>
    <lineage>
        <taxon>Bacteria</taxon>
        <taxon>Bacillati</taxon>
        <taxon>Bacillota</taxon>
        <taxon>Bacilli</taxon>
        <taxon>Bacillales</taxon>
        <taxon>Paenibacillaceae</taxon>
        <taxon>Thermobacillus</taxon>
    </lineage>
</organism>
<dbReference type="AlphaFoldDB" id="L0EAA7"/>
<evidence type="ECO:0000313" key="2">
    <source>
        <dbReference type="EMBL" id="AGA56712.1"/>
    </source>
</evidence>
<dbReference type="RefSeq" id="WP_015253476.1">
    <property type="nucleotide sequence ID" value="NC_019897.1"/>
</dbReference>
<dbReference type="KEGG" id="tco:Theco_0499"/>
<accession>L0EAA7</accession>